<feature type="region of interest" description="Disordered" evidence="1">
    <location>
        <begin position="893"/>
        <end position="1030"/>
    </location>
</feature>
<feature type="region of interest" description="Disordered" evidence="1">
    <location>
        <begin position="717"/>
        <end position="763"/>
    </location>
</feature>
<evidence type="ECO:0000313" key="4">
    <source>
        <dbReference type="Proteomes" id="UP000284706"/>
    </source>
</evidence>
<protein>
    <recommendedName>
        <fullName evidence="2">RFX-type winged-helix domain-containing protein</fullName>
    </recommendedName>
</protein>
<feature type="compositionally biased region" description="Acidic residues" evidence="1">
    <location>
        <begin position="930"/>
        <end position="943"/>
    </location>
</feature>
<organism evidence="3 4">
    <name type="scientific">Gymnopilus dilepis</name>
    <dbReference type="NCBI Taxonomy" id="231916"/>
    <lineage>
        <taxon>Eukaryota</taxon>
        <taxon>Fungi</taxon>
        <taxon>Dikarya</taxon>
        <taxon>Basidiomycota</taxon>
        <taxon>Agaricomycotina</taxon>
        <taxon>Agaricomycetes</taxon>
        <taxon>Agaricomycetidae</taxon>
        <taxon>Agaricales</taxon>
        <taxon>Agaricineae</taxon>
        <taxon>Hymenogastraceae</taxon>
        <taxon>Gymnopilus</taxon>
    </lineage>
</organism>
<feature type="compositionally biased region" description="Basic and acidic residues" evidence="1">
    <location>
        <begin position="898"/>
        <end position="914"/>
    </location>
</feature>
<gene>
    <name evidence="3" type="ORF">CVT26_007199</name>
</gene>
<feature type="region of interest" description="Disordered" evidence="1">
    <location>
        <begin position="423"/>
        <end position="472"/>
    </location>
</feature>
<evidence type="ECO:0000256" key="1">
    <source>
        <dbReference type="SAM" id="MobiDB-lite"/>
    </source>
</evidence>
<dbReference type="STRING" id="231916.A0A409W064"/>
<feature type="region of interest" description="Disordered" evidence="1">
    <location>
        <begin position="1"/>
        <end position="241"/>
    </location>
</feature>
<proteinExistence type="predicted"/>
<feature type="region of interest" description="Disordered" evidence="1">
    <location>
        <begin position="642"/>
        <end position="677"/>
    </location>
</feature>
<feature type="domain" description="RFX-type winged-helix" evidence="2">
    <location>
        <begin position="265"/>
        <end position="347"/>
    </location>
</feature>
<feature type="compositionally biased region" description="Low complexity" evidence="1">
    <location>
        <begin position="20"/>
        <end position="37"/>
    </location>
</feature>
<dbReference type="EMBL" id="NHYE01005482">
    <property type="protein sequence ID" value="PPQ71904.1"/>
    <property type="molecule type" value="Genomic_DNA"/>
</dbReference>
<dbReference type="InterPro" id="IPR003150">
    <property type="entry name" value="DNA-bd_RFX"/>
</dbReference>
<feature type="compositionally biased region" description="Low complexity" evidence="1">
    <location>
        <begin position="155"/>
        <end position="165"/>
    </location>
</feature>
<feature type="compositionally biased region" description="Polar residues" evidence="1">
    <location>
        <begin position="431"/>
        <end position="444"/>
    </location>
</feature>
<feature type="compositionally biased region" description="Low complexity" evidence="1">
    <location>
        <begin position="915"/>
        <end position="925"/>
    </location>
</feature>
<dbReference type="GO" id="GO:0006355">
    <property type="term" value="P:regulation of DNA-templated transcription"/>
    <property type="evidence" value="ECO:0007669"/>
    <property type="project" value="InterPro"/>
</dbReference>
<dbReference type="AlphaFoldDB" id="A0A409W064"/>
<feature type="compositionally biased region" description="Low complexity" evidence="1">
    <location>
        <begin position="202"/>
        <end position="239"/>
    </location>
</feature>
<comment type="caution">
    <text evidence="3">The sequence shown here is derived from an EMBL/GenBank/DDBJ whole genome shotgun (WGS) entry which is preliminary data.</text>
</comment>
<feature type="compositionally biased region" description="Polar residues" evidence="1">
    <location>
        <begin position="89"/>
        <end position="114"/>
    </location>
</feature>
<name>A0A409W064_9AGAR</name>
<keyword evidence="4" id="KW-1185">Reference proteome</keyword>
<evidence type="ECO:0000259" key="2">
    <source>
        <dbReference type="PROSITE" id="PS51526"/>
    </source>
</evidence>
<evidence type="ECO:0000313" key="3">
    <source>
        <dbReference type="EMBL" id="PPQ71904.1"/>
    </source>
</evidence>
<accession>A0A409W064</accession>
<feature type="compositionally biased region" description="Low complexity" evidence="1">
    <location>
        <begin position="452"/>
        <end position="472"/>
    </location>
</feature>
<reference evidence="3 4" key="1">
    <citation type="journal article" date="2018" name="Evol. Lett.">
        <title>Horizontal gene cluster transfer increased hallucinogenic mushroom diversity.</title>
        <authorList>
            <person name="Reynolds H.T."/>
            <person name="Vijayakumar V."/>
            <person name="Gluck-Thaler E."/>
            <person name="Korotkin H.B."/>
            <person name="Matheny P.B."/>
            <person name="Slot J.C."/>
        </authorList>
    </citation>
    <scope>NUCLEOTIDE SEQUENCE [LARGE SCALE GENOMIC DNA]</scope>
    <source>
        <strain evidence="3 4">SRW20</strain>
    </source>
</reference>
<sequence>MDKRFNLNNYRPAGQRRGEGSSTGNASANTNTNATGGPENAGVGSKQIPRTGTAKSAALINQTPRAGTSNSSGVKPRPFISPKLASRVAQAQATPGGVSQTPRATAGAITTTPASRAATGPLVGPGTSGNLLGSRKSPFKRFGSPSKVRVQVGNSTSSTSSHSHSQATMSFGTSLGKPVFGVNRQTPPNNIGAKQMQFPARTSIPSQPQPNTSTSTSKASSSRQAPAALTTAATTSQAPYRSLRHRKLTEVELNHLNQFSEPTRSQLWLKATYEYTPSSQIPQLDIWSLYKGTFASLADPDPVPGLLKPTDLITSVSSVFPGAEAQLIEGQFVVTNIARRGGLEAAEPGGGGSITKAKALIPKVNPVRIPSSASVGQDSEIVEVDRGFFVERLPGGSTPKRIATASELGLYGSNHKGPKSYPGGAAANPHLYTNSTNSDRSTPVSAPVPSVNGNLNINGNTNSRRSSMSMSTTSVTVNETRRASYSTMASGAGAPSSLMDVKELTFGSGAAGTSANASSSNSGSVLSGVQNANVLDVFGPVLERLQDALLEKLDARMGLGGGGKAKGKGKERAIDVDMDVEGEQGAEGDQQMQEENSDEGILKALGILAERMKDIGRDVKTIGRDVGVLKAVLGVPPHLLDLESSRDGSGHTLAGRRKKRRSSVNQDQDTDTNVSSQVQGRSVLERLDSIEMDVQEWLERLRDPMAGVEEGVIVVEDSDDEGEVQNEQNVDGGGVQGEEVPPPAAVTPHPQDATEPEAEDQARIPTPSPVIRRDMATSPMPIQRAATPPPPPAPVIVPQASTKITTSIGINTTPQRPLHLPLPPQPAQQKVHATLLIPVPTIPIGLNISPERANERLSVQDLEERTRERRKKWKQMGDVPRIRGFEGEAEGVDVGDVEASRGADKDVDMMEENKSVSSLSSLTSTGAESDPGEESQGTDDDQEPEQRDDGLSEQEDETEIQIPDKSKLQRIVDSDDGSDDDKPLGPDEDIFGPYRPNTASLASSSRSTPVFRSVSPEPTKMKRSFARGGPASARASPFLFGMSRFILTVFCPCDVLQRSLWI</sequence>
<dbReference type="GO" id="GO:0003677">
    <property type="term" value="F:DNA binding"/>
    <property type="evidence" value="ECO:0007669"/>
    <property type="project" value="InterPro"/>
</dbReference>
<dbReference type="PROSITE" id="PS51526">
    <property type="entry name" value="RFX_DBD"/>
    <property type="match status" value="1"/>
</dbReference>
<dbReference type="InParanoid" id="A0A409W064"/>
<dbReference type="Proteomes" id="UP000284706">
    <property type="component" value="Unassembled WGS sequence"/>
</dbReference>
<feature type="compositionally biased region" description="Polar residues" evidence="1">
    <location>
        <begin position="48"/>
        <end position="73"/>
    </location>
</feature>
<feature type="compositionally biased region" description="Polar residues" evidence="1">
    <location>
        <begin position="997"/>
        <end position="1010"/>
    </location>
</feature>
<feature type="compositionally biased region" description="Polar residues" evidence="1">
    <location>
        <begin position="663"/>
        <end position="677"/>
    </location>
</feature>
<dbReference type="OrthoDB" id="338531at2759"/>
<feature type="compositionally biased region" description="Basic and acidic residues" evidence="1">
    <location>
        <begin position="962"/>
        <end position="973"/>
    </location>
</feature>